<dbReference type="Proteomes" id="UP001197093">
    <property type="component" value="Unassembled WGS sequence"/>
</dbReference>
<dbReference type="AlphaFoldDB" id="A0AAD4EWZ9"/>
<accession>A0AAD4EWZ9</accession>
<proteinExistence type="predicted"/>
<protein>
    <recommendedName>
        <fullName evidence="8">Copper acquisition factor BIM1-like domain-containing protein</fullName>
    </recommendedName>
</protein>
<sequence length="320" mass="34652">MGNGPSENMGPAAFMWPPDRAWSGETDNTPPCGSASGVTNRTAFPVSGGKLAFTAQDDSYHAELSISFKSNPKSQSDFTPLFTAPITELDPGHTCLSLADQTSSQQFTAGTNATIQVKYIADFDRPENQTFYACADITFVPAASFNGADVPCFNATDPIDVPAPTQTGTPTGLPGHETEEHIVKKTVWTRVLTGGKRAVTSTNWKHHVTHPGQAVKRIIPHASKQGKDSSGFNLSYYRKSFFLLDKQTQFDLYIAGLAPKMTKREVDKLRSSVRQISRQYKTETVMYDAHISPSGYEAPLKDIVAEANAAKLRPGAGASD</sequence>
<evidence type="ECO:0000256" key="1">
    <source>
        <dbReference type="ARBA" id="ARBA00004609"/>
    </source>
</evidence>
<name>A0AAD4EWZ9_9PEZI</name>
<keyword evidence="2" id="KW-1003">Cell membrane</keyword>
<keyword evidence="6" id="KW-0325">Glycoprotein</keyword>
<dbReference type="CDD" id="cd21176">
    <property type="entry name" value="LPMO_auxiliary-like"/>
    <property type="match status" value="1"/>
</dbReference>
<keyword evidence="5" id="KW-0472">Membrane</keyword>
<keyword evidence="10" id="KW-1185">Reference proteome</keyword>
<dbReference type="PANTHER" id="PTHR34992">
    <property type="entry name" value="HYPHAL ANASTAMOSIS-7 PROTEIN"/>
    <property type="match status" value="1"/>
</dbReference>
<organism evidence="9 10">
    <name type="scientific">Staphylotrichum longicolle</name>
    <dbReference type="NCBI Taxonomy" id="669026"/>
    <lineage>
        <taxon>Eukaryota</taxon>
        <taxon>Fungi</taxon>
        <taxon>Dikarya</taxon>
        <taxon>Ascomycota</taxon>
        <taxon>Pezizomycotina</taxon>
        <taxon>Sordariomycetes</taxon>
        <taxon>Sordariomycetidae</taxon>
        <taxon>Sordariales</taxon>
        <taxon>Chaetomiaceae</taxon>
        <taxon>Staphylotrichum</taxon>
    </lineage>
</organism>
<evidence type="ECO:0000256" key="7">
    <source>
        <dbReference type="ARBA" id="ARBA00023288"/>
    </source>
</evidence>
<evidence type="ECO:0000256" key="3">
    <source>
        <dbReference type="ARBA" id="ARBA00022622"/>
    </source>
</evidence>
<evidence type="ECO:0000256" key="6">
    <source>
        <dbReference type="ARBA" id="ARBA00023180"/>
    </source>
</evidence>
<evidence type="ECO:0000259" key="8">
    <source>
        <dbReference type="Pfam" id="PF20238"/>
    </source>
</evidence>
<dbReference type="EMBL" id="JAHCVI010000002">
    <property type="protein sequence ID" value="KAG7289168.1"/>
    <property type="molecule type" value="Genomic_DNA"/>
</dbReference>
<reference evidence="9" key="1">
    <citation type="submission" date="2023-02" db="EMBL/GenBank/DDBJ databases">
        <authorList>
            <person name="Palmer J.M."/>
        </authorList>
    </citation>
    <scope>NUCLEOTIDE SEQUENCE</scope>
    <source>
        <strain evidence="9">FW57</strain>
    </source>
</reference>
<feature type="domain" description="Copper acquisition factor BIM1-like" evidence="8">
    <location>
        <begin position="9"/>
        <end position="157"/>
    </location>
</feature>
<comment type="subcellular location">
    <subcellularLocation>
        <location evidence="1">Cell membrane</location>
        <topology evidence="1">Lipid-anchor</topology>
        <topology evidence="1">GPI-anchor</topology>
    </subcellularLocation>
</comment>
<dbReference type="Pfam" id="PF20238">
    <property type="entry name" value="BIM1-like_dom"/>
    <property type="match status" value="1"/>
</dbReference>
<evidence type="ECO:0000256" key="2">
    <source>
        <dbReference type="ARBA" id="ARBA00022475"/>
    </source>
</evidence>
<evidence type="ECO:0000256" key="4">
    <source>
        <dbReference type="ARBA" id="ARBA00022729"/>
    </source>
</evidence>
<keyword evidence="4" id="KW-0732">Signal</keyword>
<evidence type="ECO:0000256" key="5">
    <source>
        <dbReference type="ARBA" id="ARBA00023136"/>
    </source>
</evidence>
<dbReference type="InterPro" id="IPR046936">
    <property type="entry name" value="BIM1-like"/>
</dbReference>
<gene>
    <name evidence="9" type="ORF">NEMBOFW57_005531</name>
</gene>
<comment type="caution">
    <text evidence="9">The sequence shown here is derived from an EMBL/GenBank/DDBJ whole genome shotgun (WGS) entry which is preliminary data.</text>
</comment>
<keyword evidence="7" id="KW-0449">Lipoprotein</keyword>
<dbReference type="PANTHER" id="PTHR34992:SF5">
    <property type="entry name" value="ANCHORED PROTEIN, PUTATIVE (AFU_ORTHOLOGUE AFUA_6G02800)-RELATED"/>
    <property type="match status" value="1"/>
</dbReference>
<dbReference type="GO" id="GO:0005886">
    <property type="term" value="C:plasma membrane"/>
    <property type="evidence" value="ECO:0007669"/>
    <property type="project" value="UniProtKB-SubCell"/>
</dbReference>
<dbReference type="GO" id="GO:0098552">
    <property type="term" value="C:side of membrane"/>
    <property type="evidence" value="ECO:0007669"/>
    <property type="project" value="UniProtKB-KW"/>
</dbReference>
<dbReference type="InterPro" id="IPR046530">
    <property type="entry name" value="BIM1-like_dom"/>
</dbReference>
<keyword evidence="3" id="KW-0336">GPI-anchor</keyword>
<evidence type="ECO:0000313" key="10">
    <source>
        <dbReference type="Proteomes" id="UP001197093"/>
    </source>
</evidence>
<evidence type="ECO:0000313" key="9">
    <source>
        <dbReference type="EMBL" id="KAG7289168.1"/>
    </source>
</evidence>